<dbReference type="Proteomes" id="UP000092671">
    <property type="component" value="Unassembled WGS sequence"/>
</dbReference>
<evidence type="ECO:0000313" key="14">
    <source>
        <dbReference type="Proteomes" id="UP000092671"/>
    </source>
</evidence>
<dbReference type="InterPro" id="IPR045584">
    <property type="entry name" value="Pilin-like"/>
</dbReference>
<dbReference type="GO" id="GO:0015628">
    <property type="term" value="P:protein secretion by the type II secretion system"/>
    <property type="evidence" value="ECO:0007669"/>
    <property type="project" value="InterPro"/>
</dbReference>
<dbReference type="SUPFAM" id="SSF54523">
    <property type="entry name" value="Pili subunits"/>
    <property type="match status" value="1"/>
</dbReference>
<feature type="transmembrane region" description="Helical" evidence="11">
    <location>
        <begin position="6"/>
        <end position="31"/>
    </location>
</feature>
<evidence type="ECO:0000256" key="8">
    <source>
        <dbReference type="ARBA" id="ARBA00023136"/>
    </source>
</evidence>
<evidence type="ECO:0000313" key="13">
    <source>
        <dbReference type="EMBL" id="OBX50789.1"/>
    </source>
</evidence>
<evidence type="ECO:0000256" key="7">
    <source>
        <dbReference type="ARBA" id="ARBA00022989"/>
    </source>
</evidence>
<evidence type="ECO:0000256" key="5">
    <source>
        <dbReference type="ARBA" id="ARBA00022519"/>
    </source>
</evidence>
<dbReference type="GO" id="GO:0015627">
    <property type="term" value="C:type II protein secretion system complex"/>
    <property type="evidence" value="ECO:0007669"/>
    <property type="project" value="InterPro"/>
</dbReference>
<proteinExistence type="inferred from homology"/>
<evidence type="ECO:0000256" key="11">
    <source>
        <dbReference type="SAM" id="Phobius"/>
    </source>
</evidence>
<dbReference type="NCBIfam" id="TIGR02532">
    <property type="entry name" value="IV_pilin_GFxxxE"/>
    <property type="match status" value="1"/>
</dbReference>
<evidence type="ECO:0000256" key="6">
    <source>
        <dbReference type="ARBA" id="ARBA00022692"/>
    </source>
</evidence>
<evidence type="ECO:0000256" key="9">
    <source>
        <dbReference type="ARBA" id="ARBA00025772"/>
    </source>
</evidence>
<keyword evidence="8 11" id="KW-0472">Membrane</keyword>
<protein>
    <recommendedName>
        <fullName evidence="2">Type II secretion system protein H</fullName>
    </recommendedName>
    <alternativeName>
        <fullName evidence="10">General secretion pathway protein H</fullName>
    </alternativeName>
</protein>
<organism evidence="13 14">
    <name type="scientific">Moraxella nonliquefaciens</name>
    <dbReference type="NCBI Taxonomy" id="478"/>
    <lineage>
        <taxon>Bacteria</taxon>
        <taxon>Pseudomonadati</taxon>
        <taxon>Pseudomonadota</taxon>
        <taxon>Gammaproteobacteria</taxon>
        <taxon>Moraxellales</taxon>
        <taxon>Moraxellaceae</taxon>
        <taxon>Moraxella</taxon>
    </lineage>
</organism>
<dbReference type="EMBL" id="LZDN01000012">
    <property type="protein sequence ID" value="OBX50789.1"/>
    <property type="molecule type" value="Genomic_DNA"/>
</dbReference>
<comment type="similarity">
    <text evidence="9">Belongs to the GSP H family.</text>
</comment>
<accession>A0A1B8PJV3</accession>
<dbReference type="OrthoDB" id="6650317at2"/>
<keyword evidence="5" id="KW-0997">Cell inner membrane</keyword>
<evidence type="ECO:0000256" key="4">
    <source>
        <dbReference type="ARBA" id="ARBA00022481"/>
    </source>
</evidence>
<evidence type="ECO:0000256" key="10">
    <source>
        <dbReference type="ARBA" id="ARBA00030775"/>
    </source>
</evidence>
<feature type="domain" description="General secretion pathway GspH" evidence="12">
    <location>
        <begin position="43"/>
        <end position="142"/>
    </location>
</feature>
<evidence type="ECO:0000256" key="3">
    <source>
        <dbReference type="ARBA" id="ARBA00022475"/>
    </source>
</evidence>
<dbReference type="AlphaFoldDB" id="A0A1B8PJV3"/>
<dbReference type="Pfam" id="PF12019">
    <property type="entry name" value="GspH"/>
    <property type="match status" value="1"/>
</dbReference>
<dbReference type="Pfam" id="PF07963">
    <property type="entry name" value="N_methyl"/>
    <property type="match status" value="1"/>
</dbReference>
<keyword evidence="3" id="KW-1003">Cell membrane</keyword>
<name>A0A1B8PJV3_MORNO</name>
<gene>
    <name evidence="13" type="ORF">A9Z60_02500</name>
</gene>
<dbReference type="InterPro" id="IPR022346">
    <property type="entry name" value="T2SS_GspH"/>
</dbReference>
<reference evidence="13 14" key="1">
    <citation type="submission" date="2016-06" db="EMBL/GenBank/DDBJ databases">
        <title>Draft genome of Moraxella nonliquefaciens CCUG 60284.</title>
        <authorList>
            <person name="Salva-Serra F."/>
            <person name="Engstrom-Jakobsson H."/>
            <person name="Thorell K."/>
            <person name="Gonzales-Siles L."/>
            <person name="Karlsson R."/>
            <person name="Boulund F."/>
            <person name="Engstrand L."/>
            <person name="Kristiansson E."/>
            <person name="Moore E."/>
        </authorList>
    </citation>
    <scope>NUCLEOTIDE SEQUENCE [LARGE SCALE GENOMIC DNA]</scope>
    <source>
        <strain evidence="13 14">CCUG 60284</strain>
    </source>
</reference>
<keyword evidence="7 11" id="KW-1133">Transmembrane helix</keyword>
<sequence length="154" mass="16048">MPPNQSGFTLIELIVVTIIIGAIAAIAAPNVSSTLESQRNKNTAQTIATAMKEARAESMIRRQDVTLTLNATNAILTVTGNNNKTTTLKNFNISSTTPITPSGGAASIVFLANRRVNPASSFTVACDSQGTRAGRVVAVDVNGNVSLRSEGSQC</sequence>
<dbReference type="PROSITE" id="PS00409">
    <property type="entry name" value="PROKAR_NTER_METHYL"/>
    <property type="match status" value="1"/>
</dbReference>
<keyword evidence="6 11" id="KW-0812">Transmembrane</keyword>
<comment type="caution">
    <text evidence="13">The sequence shown here is derived from an EMBL/GenBank/DDBJ whole genome shotgun (WGS) entry which is preliminary data.</text>
</comment>
<evidence type="ECO:0000256" key="1">
    <source>
        <dbReference type="ARBA" id="ARBA00004377"/>
    </source>
</evidence>
<evidence type="ECO:0000256" key="2">
    <source>
        <dbReference type="ARBA" id="ARBA00021549"/>
    </source>
</evidence>
<keyword evidence="4" id="KW-0488">Methylation</keyword>
<dbReference type="InterPro" id="IPR012902">
    <property type="entry name" value="N_methyl_site"/>
</dbReference>
<dbReference type="GO" id="GO:0005886">
    <property type="term" value="C:plasma membrane"/>
    <property type="evidence" value="ECO:0007669"/>
    <property type="project" value="UniProtKB-SubCell"/>
</dbReference>
<comment type="subcellular location">
    <subcellularLocation>
        <location evidence="1">Cell inner membrane</location>
        <topology evidence="1">Single-pass membrane protein</topology>
    </subcellularLocation>
</comment>
<evidence type="ECO:0000259" key="12">
    <source>
        <dbReference type="Pfam" id="PF12019"/>
    </source>
</evidence>
<dbReference type="Gene3D" id="3.30.700.10">
    <property type="entry name" value="Glycoprotein, Type 4 Pilin"/>
    <property type="match status" value="1"/>
</dbReference>